<dbReference type="PRINTS" id="PR01490">
    <property type="entry name" value="RTXTOXIND"/>
</dbReference>
<dbReference type="Proteomes" id="UP000012371">
    <property type="component" value="Unassembled WGS sequence"/>
</dbReference>
<dbReference type="Gene3D" id="2.40.30.170">
    <property type="match status" value="1"/>
</dbReference>
<dbReference type="PANTHER" id="PTHR30469:SF15">
    <property type="entry name" value="HLYD FAMILY OF SECRETION PROTEINS"/>
    <property type="match status" value="1"/>
</dbReference>
<dbReference type="AlphaFoldDB" id="N1W3V0"/>
<dbReference type="PANTHER" id="PTHR30469">
    <property type="entry name" value="MULTIDRUG RESISTANCE PROTEIN MDTA"/>
    <property type="match status" value="1"/>
</dbReference>
<dbReference type="STRING" id="1257025.LEP1GSC203_2310"/>
<dbReference type="GO" id="GO:0015562">
    <property type="term" value="F:efflux transmembrane transporter activity"/>
    <property type="evidence" value="ECO:0007669"/>
    <property type="project" value="TreeGrafter"/>
</dbReference>
<dbReference type="Gene3D" id="2.40.50.100">
    <property type="match status" value="1"/>
</dbReference>
<gene>
    <name evidence="1" type="ORF">LEP1GSC203_2310</name>
</gene>
<organism evidence="1 2">
    <name type="scientific">Leptospira terpstrae serovar Hualin str. LT 11-33 = ATCC 700639</name>
    <dbReference type="NCBI Taxonomy" id="1257025"/>
    <lineage>
        <taxon>Bacteria</taxon>
        <taxon>Pseudomonadati</taxon>
        <taxon>Spirochaetota</taxon>
        <taxon>Spirochaetia</taxon>
        <taxon>Leptospirales</taxon>
        <taxon>Leptospiraceae</taxon>
        <taxon>Leptospira</taxon>
    </lineage>
</organism>
<accession>N1W3V0</accession>
<name>N1W3V0_9LEPT</name>
<sequence>MILGVLYVSSSFLYNYLSTVGMRGRFPLLATVLYFPESWGKMNEISAMESPKQSLVYKKPRVLEENKVLEFPSVVEPTKEIQLHSKQNGRIRKIFVEEGSYVKEGQILLEMDDELIRLEGERLRLSSEIAGSQVSIALEKWKTAEKQIDIKLREIDKKTEWIDLAEKEWSLSKDLKEKKILLWKQGFVSLTEIEKLKQDEESKQTQYKNLIRDRENLLSGINLDLGSENLNFEEKLKFWREKNTSLEKSEYELSQSHQKIIKSQIKSNDQLLAEARLRAPKPGKILKIHTKEGELTNQMPVMVLIEKGELSAGFQIAESDLIYLSPGKSVIFIPSGKNSSAIKGKVDRIGGFLDSRSHSIGIKVKLELKQNMILPGMFGLIQVKLPEITEKVLIPSSSLHGDEASGFYVNVKSVGGIEKRFIQFKPYLLNELEILSGLSADEIVESSLSL</sequence>
<dbReference type="GO" id="GO:1990281">
    <property type="term" value="C:efflux pump complex"/>
    <property type="evidence" value="ECO:0007669"/>
    <property type="project" value="TreeGrafter"/>
</dbReference>
<evidence type="ECO:0000313" key="1">
    <source>
        <dbReference type="EMBL" id="EMY62331.1"/>
    </source>
</evidence>
<proteinExistence type="predicted"/>
<dbReference type="EMBL" id="AOGW02000008">
    <property type="protein sequence ID" value="EMY62331.1"/>
    <property type="molecule type" value="Genomic_DNA"/>
</dbReference>
<dbReference type="SUPFAM" id="SSF111369">
    <property type="entry name" value="HlyD-like secretion proteins"/>
    <property type="match status" value="2"/>
</dbReference>
<protein>
    <submittedName>
        <fullName evidence="1">HlyD family secretion protein</fullName>
    </submittedName>
</protein>
<keyword evidence="2" id="KW-1185">Reference proteome</keyword>
<evidence type="ECO:0000313" key="2">
    <source>
        <dbReference type="Proteomes" id="UP000012371"/>
    </source>
</evidence>
<reference evidence="1" key="1">
    <citation type="submission" date="2013-03" db="EMBL/GenBank/DDBJ databases">
        <authorList>
            <person name="Harkins D.M."/>
            <person name="Durkin A.S."/>
            <person name="Brinkac L.M."/>
            <person name="Haft D.H."/>
            <person name="Selengut J.D."/>
            <person name="Sanka R."/>
            <person name="DePew J."/>
            <person name="Purushe J."/>
            <person name="Hartskeerl R.A."/>
            <person name="Ahmed A."/>
            <person name="van der Linden H."/>
            <person name="Goris M.G.A."/>
            <person name="Vinetz J.M."/>
            <person name="Sutton G.G."/>
            <person name="Nierman W.C."/>
            <person name="Fouts D.E."/>
        </authorList>
    </citation>
    <scope>NUCLEOTIDE SEQUENCE [LARGE SCALE GENOMIC DNA]</scope>
    <source>
        <strain evidence="1">LT 11-33</strain>
    </source>
</reference>
<comment type="caution">
    <text evidence="1">The sequence shown here is derived from an EMBL/GenBank/DDBJ whole genome shotgun (WGS) entry which is preliminary data.</text>
</comment>